<dbReference type="InterPro" id="IPR000158">
    <property type="entry name" value="Cell_div_FtsZ"/>
</dbReference>
<reference evidence="10 11" key="1">
    <citation type="journal article" date="2017" name="ISME J.">
        <title>Potential for microbial H2 and metal transformations associated with novel bacteria and archaea in deep terrestrial subsurface sediments.</title>
        <authorList>
            <person name="Hernsdorf A.W."/>
            <person name="Amano Y."/>
            <person name="Miyakawa K."/>
            <person name="Ise K."/>
            <person name="Suzuki Y."/>
            <person name="Anantharaman K."/>
            <person name="Probst A."/>
            <person name="Burstein D."/>
            <person name="Thomas B.C."/>
            <person name="Banfield J.F."/>
        </authorList>
    </citation>
    <scope>NUCLEOTIDE SEQUENCE [LARGE SCALE GENOMIC DNA]</scope>
    <source>
        <strain evidence="10">HGW-Falkowbacteria-1</strain>
    </source>
</reference>
<dbReference type="Gene3D" id="3.30.1330.20">
    <property type="entry name" value="Tubulin/FtsZ, C-terminal domain"/>
    <property type="match status" value="1"/>
</dbReference>
<evidence type="ECO:0000313" key="10">
    <source>
        <dbReference type="EMBL" id="PKM91031.1"/>
    </source>
</evidence>
<dbReference type="PROSITE" id="PS01135">
    <property type="entry name" value="FTSZ_2"/>
    <property type="match status" value="1"/>
</dbReference>
<dbReference type="AlphaFoldDB" id="A0A2N2E8J4"/>
<feature type="domain" description="Tubulin/FtsZ 2-layer sandwich" evidence="9">
    <location>
        <begin position="213"/>
        <end position="330"/>
    </location>
</feature>
<keyword evidence="4 6" id="KW-0717">Septation</keyword>
<dbReference type="PRINTS" id="PR00423">
    <property type="entry name" value="CELLDVISFTSZ"/>
</dbReference>
<feature type="compositionally biased region" description="Polar residues" evidence="7">
    <location>
        <begin position="399"/>
        <end position="414"/>
    </location>
</feature>
<feature type="region of interest" description="Disordered" evidence="7">
    <location>
        <begin position="325"/>
        <end position="376"/>
    </location>
</feature>
<comment type="function">
    <text evidence="4 6">Essential cell division protein that forms a contractile ring structure (Z ring) at the future cell division site. The regulation of the ring assembly controls the timing and the location of cell division. One of the functions of the FtsZ ring is to recruit other cell division proteins to the septum to produce a new cell wall between the dividing cells. Binds GTP and shows GTPase activity.</text>
</comment>
<keyword evidence="4" id="KW-0963">Cytoplasm</keyword>
<sequence length="436" mass="46873">MPEIKPNIETSAKIKVVGVGGGGGNAINRMIESGIRGVEFIAINTDVQALQSSKASKKLNIGKALTRGLGAGMSPEIGRKAAEESQTEIRELLKGADMVFITCGMGGGTGTGASPVIAEIAKQATDEESRKPLVIAVVTKPFFFEGGARQRIAEEGFKALAEKVDTIITVSNEKLLEIVDKKTTFIDSFKIADNILRQGVQGISEIITVPGIVNADFSDVRNIMADTGSALMGIGQASGENKASEAVKAAINSPLLEYSIEGAKGVVFTIAGGVNLSMFDVSEAAKMIHSLADKDAKIVFGAVIDESLGDDIKITIVATGFNDQNIKPSKKSESEKKKINSSSLSDYYNPPKRDFDLMNEMNKNSSDKNQEDKDSKKSIFNFNSKSVFHKDKIDDENNDFSSSTNKILNNGKFNKTQEDEDSELDVPAFIRNKINK</sequence>
<feature type="binding site" evidence="4">
    <location>
        <position position="145"/>
    </location>
    <ligand>
        <name>GTP</name>
        <dbReference type="ChEBI" id="CHEBI:37565"/>
    </ligand>
</feature>
<evidence type="ECO:0000256" key="5">
    <source>
        <dbReference type="NCBIfam" id="TIGR00065"/>
    </source>
</evidence>
<dbReference type="Gene3D" id="3.40.50.1440">
    <property type="entry name" value="Tubulin/FtsZ, GTPase domain"/>
    <property type="match status" value="1"/>
</dbReference>
<dbReference type="GO" id="GO:0051258">
    <property type="term" value="P:protein polymerization"/>
    <property type="evidence" value="ECO:0007669"/>
    <property type="project" value="UniProtKB-UniRule"/>
</dbReference>
<dbReference type="InterPro" id="IPR037103">
    <property type="entry name" value="Tubulin/FtsZ-like_C"/>
</dbReference>
<dbReference type="CDD" id="cd02201">
    <property type="entry name" value="FtsZ_type1"/>
    <property type="match status" value="1"/>
</dbReference>
<evidence type="ECO:0000256" key="2">
    <source>
        <dbReference type="ARBA" id="ARBA00022741"/>
    </source>
</evidence>
<dbReference type="Pfam" id="PF00091">
    <property type="entry name" value="Tubulin"/>
    <property type="match status" value="1"/>
</dbReference>
<feature type="domain" description="Tubulin/FtsZ GTPase" evidence="8">
    <location>
        <begin position="13"/>
        <end position="211"/>
    </location>
</feature>
<dbReference type="GO" id="GO:0003924">
    <property type="term" value="F:GTPase activity"/>
    <property type="evidence" value="ECO:0007669"/>
    <property type="project" value="UniProtKB-UniRule"/>
</dbReference>
<feature type="compositionally biased region" description="Basic and acidic residues" evidence="7">
    <location>
        <begin position="365"/>
        <end position="376"/>
    </location>
</feature>
<dbReference type="PANTHER" id="PTHR30314">
    <property type="entry name" value="CELL DIVISION PROTEIN FTSZ-RELATED"/>
    <property type="match status" value="1"/>
</dbReference>
<evidence type="ECO:0000256" key="1">
    <source>
        <dbReference type="ARBA" id="ARBA00009690"/>
    </source>
</evidence>
<organism evidence="10 11">
    <name type="scientific">Candidatus Falkowbacteria bacterium HGW-Falkowbacteria-1</name>
    <dbReference type="NCBI Taxonomy" id="2013768"/>
    <lineage>
        <taxon>Bacteria</taxon>
        <taxon>Candidatus Falkowiibacteriota</taxon>
    </lineage>
</organism>
<feature type="region of interest" description="Disordered" evidence="7">
    <location>
        <begin position="393"/>
        <end position="424"/>
    </location>
</feature>
<evidence type="ECO:0000256" key="6">
    <source>
        <dbReference type="RuleBase" id="RU000631"/>
    </source>
</evidence>
<dbReference type="InterPro" id="IPR036525">
    <property type="entry name" value="Tubulin/FtsZ_GTPase_sf"/>
</dbReference>
<comment type="subcellular location">
    <subcellularLocation>
        <location evidence="4">Cytoplasm</location>
    </subcellularLocation>
    <text evidence="4">Assembles at midcell at the inner surface of the cytoplasmic membrane.</text>
</comment>
<gene>
    <name evidence="4" type="primary">ftsZ</name>
    <name evidence="10" type="ORF">CVU82_04375</name>
</gene>
<evidence type="ECO:0000256" key="4">
    <source>
        <dbReference type="HAMAP-Rule" id="MF_00909"/>
    </source>
</evidence>
<dbReference type="PANTHER" id="PTHR30314:SF3">
    <property type="entry name" value="MITOCHONDRIAL DIVISION PROTEIN FSZA"/>
    <property type="match status" value="1"/>
</dbReference>
<dbReference type="GO" id="GO:0043093">
    <property type="term" value="P:FtsZ-dependent cytokinesis"/>
    <property type="evidence" value="ECO:0007669"/>
    <property type="project" value="UniProtKB-UniRule"/>
</dbReference>
<dbReference type="HAMAP" id="MF_00909">
    <property type="entry name" value="FtsZ"/>
    <property type="match status" value="1"/>
</dbReference>
<protein>
    <recommendedName>
        <fullName evidence="4 5">Cell division protein FtsZ</fullName>
    </recommendedName>
</protein>
<dbReference type="Pfam" id="PF12327">
    <property type="entry name" value="FtsZ_C"/>
    <property type="match status" value="1"/>
</dbReference>
<feature type="binding site" evidence="4">
    <location>
        <position position="193"/>
    </location>
    <ligand>
        <name>GTP</name>
        <dbReference type="ChEBI" id="CHEBI:37565"/>
    </ligand>
</feature>
<accession>A0A2N2E8J4</accession>
<dbReference type="SUPFAM" id="SSF55307">
    <property type="entry name" value="Tubulin C-terminal domain-like"/>
    <property type="match status" value="1"/>
</dbReference>
<dbReference type="Proteomes" id="UP000233517">
    <property type="component" value="Unassembled WGS sequence"/>
</dbReference>
<dbReference type="SUPFAM" id="SSF52490">
    <property type="entry name" value="Tubulin nucleotide-binding domain-like"/>
    <property type="match status" value="1"/>
</dbReference>
<feature type="binding site" evidence="4">
    <location>
        <position position="149"/>
    </location>
    <ligand>
        <name>GTP</name>
        <dbReference type="ChEBI" id="CHEBI:37565"/>
    </ligand>
</feature>
<feature type="binding site" evidence="4">
    <location>
        <begin position="108"/>
        <end position="110"/>
    </location>
    <ligand>
        <name>GTP</name>
        <dbReference type="ChEBI" id="CHEBI:37565"/>
    </ligand>
</feature>
<comment type="similarity">
    <text evidence="1 4 6">Belongs to the FtsZ family.</text>
</comment>
<dbReference type="SMART" id="SM00865">
    <property type="entry name" value="Tubulin_C"/>
    <property type="match status" value="1"/>
</dbReference>
<dbReference type="InterPro" id="IPR024757">
    <property type="entry name" value="FtsZ_C"/>
</dbReference>
<dbReference type="InterPro" id="IPR003008">
    <property type="entry name" value="Tubulin_FtsZ_GTPase"/>
</dbReference>
<keyword evidence="4 6" id="KW-0131">Cell cycle</keyword>
<dbReference type="NCBIfam" id="TIGR00065">
    <property type="entry name" value="ftsZ"/>
    <property type="match status" value="1"/>
</dbReference>
<name>A0A2N2E8J4_9BACT</name>
<dbReference type="SMART" id="SM00864">
    <property type="entry name" value="Tubulin"/>
    <property type="match status" value="1"/>
</dbReference>
<evidence type="ECO:0000256" key="7">
    <source>
        <dbReference type="SAM" id="MobiDB-lite"/>
    </source>
</evidence>
<dbReference type="GO" id="GO:0005737">
    <property type="term" value="C:cytoplasm"/>
    <property type="evidence" value="ECO:0007669"/>
    <property type="project" value="UniProtKB-SubCell"/>
</dbReference>
<evidence type="ECO:0000313" key="11">
    <source>
        <dbReference type="Proteomes" id="UP000233517"/>
    </source>
</evidence>
<keyword evidence="2 4" id="KW-0547">Nucleotide-binding</keyword>
<comment type="caution">
    <text evidence="10">The sequence shown here is derived from an EMBL/GenBank/DDBJ whole genome shotgun (WGS) entry which is preliminary data.</text>
</comment>
<dbReference type="GO" id="GO:0032153">
    <property type="term" value="C:cell division site"/>
    <property type="evidence" value="ECO:0007669"/>
    <property type="project" value="UniProtKB-UniRule"/>
</dbReference>
<evidence type="ECO:0000259" key="8">
    <source>
        <dbReference type="SMART" id="SM00864"/>
    </source>
</evidence>
<dbReference type="InterPro" id="IPR018316">
    <property type="entry name" value="Tubulin/FtsZ_2-layer-sand-dom"/>
</dbReference>
<evidence type="ECO:0000259" key="9">
    <source>
        <dbReference type="SMART" id="SM00865"/>
    </source>
</evidence>
<dbReference type="InterPro" id="IPR020805">
    <property type="entry name" value="Cell_div_FtsZ_CS"/>
</dbReference>
<feature type="binding site" evidence="4">
    <location>
        <begin position="21"/>
        <end position="25"/>
    </location>
    <ligand>
        <name>GTP</name>
        <dbReference type="ChEBI" id="CHEBI:37565"/>
    </ligand>
</feature>
<dbReference type="EMBL" id="PHAI01000004">
    <property type="protein sequence ID" value="PKM91031.1"/>
    <property type="molecule type" value="Genomic_DNA"/>
</dbReference>
<comment type="subunit">
    <text evidence="4">Homodimer. Polymerizes to form a dynamic ring structure in a strictly GTP-dependent manner. Interacts directly with several other division proteins.</text>
</comment>
<evidence type="ECO:0000256" key="3">
    <source>
        <dbReference type="ARBA" id="ARBA00023134"/>
    </source>
</evidence>
<dbReference type="GO" id="GO:0000917">
    <property type="term" value="P:division septum assembly"/>
    <property type="evidence" value="ECO:0007669"/>
    <property type="project" value="UniProtKB-KW"/>
</dbReference>
<dbReference type="InterPro" id="IPR045061">
    <property type="entry name" value="FtsZ/CetZ"/>
</dbReference>
<proteinExistence type="inferred from homology"/>
<dbReference type="InterPro" id="IPR008280">
    <property type="entry name" value="Tub_FtsZ_C"/>
</dbReference>
<keyword evidence="3 4" id="KW-0342">GTP-binding</keyword>
<keyword evidence="4 6" id="KW-0132">Cell division</keyword>
<dbReference type="FunFam" id="3.40.50.1440:FF:000001">
    <property type="entry name" value="Cell division protein FtsZ"/>
    <property type="match status" value="1"/>
</dbReference>
<dbReference type="GO" id="GO:0005525">
    <property type="term" value="F:GTP binding"/>
    <property type="evidence" value="ECO:0007669"/>
    <property type="project" value="UniProtKB-UniRule"/>
</dbReference>